<protein>
    <submittedName>
        <fullName evidence="1">Uncharacterized protein</fullName>
    </submittedName>
</protein>
<comment type="caution">
    <text evidence="1">The sequence shown here is derived from an EMBL/GenBank/DDBJ whole genome shotgun (WGS) entry which is preliminary data.</text>
</comment>
<organism evidence="1">
    <name type="scientific">Turicibacter sanguinis</name>
    <dbReference type="NCBI Taxonomy" id="154288"/>
    <lineage>
        <taxon>Bacteria</taxon>
        <taxon>Bacillati</taxon>
        <taxon>Bacillota</taxon>
        <taxon>Erysipelotrichia</taxon>
        <taxon>Erysipelotrichales</taxon>
        <taxon>Turicibacteraceae</taxon>
        <taxon>Turicibacter</taxon>
    </lineage>
</organism>
<evidence type="ECO:0000313" key="1">
    <source>
        <dbReference type="EMBL" id="MTL95512.1"/>
    </source>
</evidence>
<reference evidence="1" key="1">
    <citation type="journal article" date="2019" name="Nat. Med.">
        <title>A library of human gut bacterial isolates paired with longitudinal multiomics data enables mechanistic microbiome research.</title>
        <authorList>
            <person name="Poyet M."/>
            <person name="Groussin M."/>
            <person name="Gibbons S.M."/>
            <person name="Avila-Pacheco J."/>
            <person name="Jiang X."/>
            <person name="Kearney S.M."/>
            <person name="Perrotta A.R."/>
            <person name="Berdy B."/>
            <person name="Zhao S."/>
            <person name="Lieberman T.D."/>
            <person name="Swanson P.K."/>
            <person name="Smith M."/>
            <person name="Roesemann S."/>
            <person name="Alexander J.E."/>
            <person name="Rich S.A."/>
            <person name="Livny J."/>
            <person name="Vlamakis H."/>
            <person name="Clish C."/>
            <person name="Bullock K."/>
            <person name="Deik A."/>
            <person name="Scott J."/>
            <person name="Pierce K.A."/>
            <person name="Xavier R.J."/>
            <person name="Alm E.J."/>
        </authorList>
    </citation>
    <scope>NUCLEOTIDE SEQUENCE</scope>
    <source>
        <strain evidence="1">BIOML-A179</strain>
    </source>
</reference>
<dbReference type="RefSeq" id="WP_129821781.1">
    <property type="nucleotide sequence ID" value="NZ_CAJJOK010000039.1"/>
</dbReference>
<proteinExistence type="predicted"/>
<sequence>MKRKKIIKAFLFVICSVIFLYTDMIVGQSTLKIVNQLSNEFSPMAKITFNPNINVIDPNYEKVKLEQVHEIANLDEVQEIEYSLDFVLFNQDLKNPYDDPNTPLNEFIIIGASNSQFVLLKEELILLKEGRSFNEEELMNTTFEKVPVLISEEFASINHLTVGSDFCLDNSIYFIPLYSPDLDSEKLYVDSNLVTKETYNFNVIGIFTQNKINGIQVTAFSNHIFMPETFVELARNFYFTNAHNAHKKVYQNESWWDEIEEGYQFNLLNQKASTTLFILKDATKWNDFEAKANAILMPSHQVKRISTVHDLVER</sequence>
<dbReference type="AlphaFoldDB" id="A0A6G2CS38"/>
<name>A0A6G2CS38_9FIRM</name>
<gene>
    <name evidence="1" type="ORF">GMA64_13340</name>
</gene>
<accession>A0A6G2CS38</accession>
<dbReference type="EMBL" id="WMQV01000052">
    <property type="protein sequence ID" value="MTL95512.1"/>
    <property type="molecule type" value="Genomic_DNA"/>
</dbReference>